<name>A0A0R3XCQ7_HYDTA</name>
<evidence type="ECO:0000313" key="2">
    <source>
        <dbReference type="EMBL" id="VDM36297.1"/>
    </source>
</evidence>
<protein>
    <submittedName>
        <fullName evidence="2 4">Uncharacterized protein</fullName>
    </submittedName>
</protein>
<feature type="region of interest" description="Disordered" evidence="1">
    <location>
        <begin position="58"/>
        <end position="79"/>
    </location>
</feature>
<dbReference type="Proteomes" id="UP000274429">
    <property type="component" value="Unassembled WGS sequence"/>
</dbReference>
<evidence type="ECO:0000313" key="3">
    <source>
        <dbReference type="Proteomes" id="UP000274429"/>
    </source>
</evidence>
<keyword evidence="3" id="KW-1185">Reference proteome</keyword>
<feature type="compositionally biased region" description="Low complexity" evidence="1">
    <location>
        <begin position="62"/>
        <end position="78"/>
    </location>
</feature>
<evidence type="ECO:0000313" key="4">
    <source>
        <dbReference type="WBParaSite" id="TTAC_0001133401-mRNA-1"/>
    </source>
</evidence>
<gene>
    <name evidence="2" type="ORF">TTAC_LOCUS11317</name>
</gene>
<dbReference type="WBParaSite" id="TTAC_0001133401-mRNA-1">
    <property type="protein sequence ID" value="TTAC_0001133401-mRNA-1"/>
    <property type="gene ID" value="TTAC_0001133401"/>
</dbReference>
<proteinExistence type="predicted"/>
<organism evidence="4">
    <name type="scientific">Hydatigena taeniaeformis</name>
    <name type="common">Feline tapeworm</name>
    <name type="synonym">Taenia taeniaeformis</name>
    <dbReference type="NCBI Taxonomy" id="6205"/>
    <lineage>
        <taxon>Eukaryota</taxon>
        <taxon>Metazoa</taxon>
        <taxon>Spiralia</taxon>
        <taxon>Lophotrochozoa</taxon>
        <taxon>Platyhelminthes</taxon>
        <taxon>Cestoda</taxon>
        <taxon>Eucestoda</taxon>
        <taxon>Cyclophyllidea</taxon>
        <taxon>Taeniidae</taxon>
        <taxon>Hydatigera</taxon>
    </lineage>
</organism>
<evidence type="ECO:0000256" key="1">
    <source>
        <dbReference type="SAM" id="MobiDB-lite"/>
    </source>
</evidence>
<dbReference type="EMBL" id="UYWX01023617">
    <property type="protein sequence ID" value="VDM36297.1"/>
    <property type="molecule type" value="Genomic_DNA"/>
</dbReference>
<accession>A0A0R3XCQ7</accession>
<feature type="region of interest" description="Disordered" evidence="1">
    <location>
        <begin position="105"/>
        <end position="159"/>
    </location>
</feature>
<dbReference type="AlphaFoldDB" id="A0A0R3XCQ7"/>
<reference evidence="4" key="1">
    <citation type="submission" date="2017-02" db="UniProtKB">
        <authorList>
            <consortium name="WormBaseParasite"/>
        </authorList>
    </citation>
    <scope>IDENTIFICATION</scope>
</reference>
<dbReference type="STRING" id="6205.A0A0R3XCQ7"/>
<feature type="compositionally biased region" description="Polar residues" evidence="1">
    <location>
        <begin position="139"/>
        <end position="159"/>
    </location>
</feature>
<sequence>MLNLNSRSSSHHPLRYGDTSAFTTTTDKLLNEFLATSQRVRPIAMPAVRSGSMVAIGGTRPTGSTSQTHTQRTSSPTHELASFRAISPVCRGLLDASDMASEPLDLGVTAIKAPAPRPTSPQGPTPPPSTSLFRRHNISRASPTLYSVQEEVSSSHPGT</sequence>
<feature type="compositionally biased region" description="Pro residues" evidence="1">
    <location>
        <begin position="115"/>
        <end position="129"/>
    </location>
</feature>
<reference evidence="2 3" key="2">
    <citation type="submission" date="2018-11" db="EMBL/GenBank/DDBJ databases">
        <authorList>
            <consortium name="Pathogen Informatics"/>
        </authorList>
    </citation>
    <scope>NUCLEOTIDE SEQUENCE [LARGE SCALE GENOMIC DNA]</scope>
</reference>